<dbReference type="GO" id="GO:0005509">
    <property type="term" value="F:calcium ion binding"/>
    <property type="evidence" value="ECO:0007669"/>
    <property type="project" value="InterPro"/>
</dbReference>
<dbReference type="OrthoDB" id="1453997at2"/>
<reference evidence="1 2" key="1">
    <citation type="submission" date="2015-01" db="EMBL/GenBank/DDBJ databases">
        <authorList>
            <person name="Xiang T."/>
            <person name="Song Y."/>
            <person name="Huang L."/>
            <person name="Wang B."/>
            <person name="Wu P."/>
        </authorList>
    </citation>
    <scope>NUCLEOTIDE SEQUENCE [LARGE SCALE GENOMIC DNA]</scope>
    <source>
        <strain evidence="1 2">CcD93</strain>
    </source>
</reference>
<name>A0A0B7IMQ8_9FLAO</name>
<proteinExistence type="predicted"/>
<dbReference type="AlphaFoldDB" id="A0A0B7IMQ8"/>
<dbReference type="Proteomes" id="UP000038200">
    <property type="component" value="Unassembled WGS sequence"/>
</dbReference>
<gene>
    <name evidence="1" type="ORF">CCAND93_20035</name>
</gene>
<sequence>MNKRIFFEWIKRNRQYINTAIVLVLCYFVYKRFVNKPVKPKGSDKDVITRDVSGASISDEQAKTSAELLFKAMNYVGGTDEAVIFRILKDLSASDYNKIYNAFGIRYYNTLFGESTLSYFGKPFDLNLWIAHELSHDELLDLKRINPNLPL</sequence>
<evidence type="ECO:0000313" key="1">
    <source>
        <dbReference type="EMBL" id="CEN51909.1"/>
    </source>
</evidence>
<accession>A0A0B7IMQ8</accession>
<dbReference type="RefSeq" id="WP_042006541.1">
    <property type="nucleotide sequence ID" value="NZ_CDOL01000112.1"/>
</dbReference>
<dbReference type="Gene3D" id="1.10.220.10">
    <property type="entry name" value="Annexin"/>
    <property type="match status" value="1"/>
</dbReference>
<dbReference type="InterPro" id="IPR037104">
    <property type="entry name" value="Annexin_sf"/>
</dbReference>
<organism evidence="1 2">
    <name type="scientific">Capnocytophaga canis</name>
    <dbReference type="NCBI Taxonomy" id="1848903"/>
    <lineage>
        <taxon>Bacteria</taxon>
        <taxon>Pseudomonadati</taxon>
        <taxon>Bacteroidota</taxon>
        <taxon>Flavobacteriia</taxon>
        <taxon>Flavobacteriales</taxon>
        <taxon>Flavobacteriaceae</taxon>
        <taxon>Capnocytophaga</taxon>
    </lineage>
</organism>
<dbReference type="EMBL" id="CDOL01000112">
    <property type="protein sequence ID" value="CEN51909.1"/>
    <property type="molecule type" value="Genomic_DNA"/>
</dbReference>
<dbReference type="GO" id="GO:0005544">
    <property type="term" value="F:calcium-dependent phospholipid binding"/>
    <property type="evidence" value="ECO:0007669"/>
    <property type="project" value="InterPro"/>
</dbReference>
<dbReference type="SUPFAM" id="SSF47874">
    <property type="entry name" value="Annexin"/>
    <property type="match status" value="1"/>
</dbReference>
<evidence type="ECO:0008006" key="3">
    <source>
        <dbReference type="Google" id="ProtNLM"/>
    </source>
</evidence>
<evidence type="ECO:0000313" key="2">
    <source>
        <dbReference type="Proteomes" id="UP000038200"/>
    </source>
</evidence>
<protein>
    <recommendedName>
        <fullName evidence="3">Annexin</fullName>
    </recommendedName>
</protein>